<keyword evidence="2" id="KW-0547">Nucleotide-binding</keyword>
<gene>
    <name evidence="6" type="ORF">HINF_LOCUS59991</name>
    <name evidence="7" type="ORF">HINF_LOCUS61852</name>
</gene>
<dbReference type="GO" id="GO:0000226">
    <property type="term" value="P:microtubule cytoskeleton organization"/>
    <property type="evidence" value="ECO:0007669"/>
    <property type="project" value="TreeGrafter"/>
</dbReference>
<comment type="catalytic activity">
    <reaction evidence="5">
        <text>L-glutamyl-[protein] + L-glutamate + ATP = gamma-L-glutamyl-L-glutamyl-[protein] + ADP + phosphate + H(+)</text>
        <dbReference type="Rhea" id="RHEA:60144"/>
        <dbReference type="Rhea" id="RHEA-COMP:10208"/>
        <dbReference type="Rhea" id="RHEA-COMP:15517"/>
        <dbReference type="ChEBI" id="CHEBI:15378"/>
        <dbReference type="ChEBI" id="CHEBI:29973"/>
        <dbReference type="ChEBI" id="CHEBI:29985"/>
        <dbReference type="ChEBI" id="CHEBI:30616"/>
        <dbReference type="ChEBI" id="CHEBI:43474"/>
        <dbReference type="ChEBI" id="CHEBI:143622"/>
        <dbReference type="ChEBI" id="CHEBI:456216"/>
    </reaction>
    <physiologicalReaction direction="left-to-right" evidence="5">
        <dbReference type="Rhea" id="RHEA:60145"/>
    </physiologicalReaction>
</comment>
<dbReference type="GO" id="GO:0070740">
    <property type="term" value="F:tubulin-glutamic acid ligase activity"/>
    <property type="evidence" value="ECO:0007669"/>
    <property type="project" value="TreeGrafter"/>
</dbReference>
<dbReference type="GO" id="GO:0015631">
    <property type="term" value="F:tubulin binding"/>
    <property type="evidence" value="ECO:0007669"/>
    <property type="project" value="TreeGrafter"/>
</dbReference>
<evidence type="ECO:0000256" key="3">
    <source>
        <dbReference type="ARBA" id="ARBA00022840"/>
    </source>
</evidence>
<dbReference type="EMBL" id="CATOUU010001108">
    <property type="protein sequence ID" value="CAI9972346.1"/>
    <property type="molecule type" value="Genomic_DNA"/>
</dbReference>
<comment type="caution">
    <text evidence="6">The sequence shown here is derived from an EMBL/GenBank/DDBJ whole genome shotgun (WGS) entry which is preliminary data.</text>
</comment>
<dbReference type="GO" id="GO:0005524">
    <property type="term" value="F:ATP binding"/>
    <property type="evidence" value="ECO:0007669"/>
    <property type="project" value="UniProtKB-KW"/>
</dbReference>
<keyword evidence="8" id="KW-1185">Reference proteome</keyword>
<evidence type="ECO:0000256" key="2">
    <source>
        <dbReference type="ARBA" id="ARBA00022741"/>
    </source>
</evidence>
<keyword evidence="3" id="KW-0067">ATP-binding</keyword>
<evidence type="ECO:0000313" key="8">
    <source>
        <dbReference type="Proteomes" id="UP001642409"/>
    </source>
</evidence>
<reference evidence="6" key="1">
    <citation type="submission" date="2023-06" db="EMBL/GenBank/DDBJ databases">
        <authorList>
            <person name="Kurt Z."/>
        </authorList>
    </citation>
    <scope>NUCLEOTIDE SEQUENCE</scope>
</reference>
<accession>A0AA86R6I2</accession>
<dbReference type="Gene3D" id="3.30.470.20">
    <property type="entry name" value="ATP-grasp fold, B domain"/>
    <property type="match status" value="1"/>
</dbReference>
<dbReference type="AlphaFoldDB" id="A0AA86R6I2"/>
<dbReference type="SUPFAM" id="SSF56059">
    <property type="entry name" value="Glutathione synthetase ATP-binding domain-like"/>
    <property type="match status" value="1"/>
</dbReference>
<evidence type="ECO:0000313" key="6">
    <source>
        <dbReference type="EMBL" id="CAI9972346.1"/>
    </source>
</evidence>
<dbReference type="GO" id="GO:0036064">
    <property type="term" value="C:ciliary basal body"/>
    <property type="evidence" value="ECO:0007669"/>
    <property type="project" value="TreeGrafter"/>
</dbReference>
<evidence type="ECO:0000256" key="5">
    <source>
        <dbReference type="ARBA" id="ARBA00049274"/>
    </source>
</evidence>
<dbReference type="Proteomes" id="UP001642409">
    <property type="component" value="Unassembled WGS sequence"/>
</dbReference>
<organism evidence="6">
    <name type="scientific">Hexamita inflata</name>
    <dbReference type="NCBI Taxonomy" id="28002"/>
    <lineage>
        <taxon>Eukaryota</taxon>
        <taxon>Metamonada</taxon>
        <taxon>Diplomonadida</taxon>
        <taxon>Hexamitidae</taxon>
        <taxon>Hexamitinae</taxon>
        <taxon>Hexamita</taxon>
    </lineage>
</organism>
<dbReference type="PANTHER" id="PTHR12241:SF145">
    <property type="entry name" value="TUBULIN POLYGLUTAMYLASE TTLL5"/>
    <property type="match status" value="1"/>
</dbReference>
<dbReference type="PROSITE" id="PS51221">
    <property type="entry name" value="TTL"/>
    <property type="match status" value="1"/>
</dbReference>
<reference evidence="7 8" key="2">
    <citation type="submission" date="2024-07" db="EMBL/GenBank/DDBJ databases">
        <authorList>
            <person name="Akdeniz Z."/>
        </authorList>
    </citation>
    <scope>NUCLEOTIDE SEQUENCE [LARGE SCALE GENOMIC DNA]</scope>
</reference>
<keyword evidence="1 6" id="KW-0436">Ligase</keyword>
<evidence type="ECO:0000256" key="4">
    <source>
        <dbReference type="ARBA" id="ARBA00041448"/>
    </source>
</evidence>
<dbReference type="PANTHER" id="PTHR12241">
    <property type="entry name" value="TUBULIN POLYGLUTAMYLASE"/>
    <property type="match status" value="1"/>
</dbReference>
<protein>
    <recommendedName>
        <fullName evidence="4">Tubulin--tyrosine ligase-like protein 5</fullName>
    </recommendedName>
</protein>
<dbReference type="EMBL" id="CAXDID020000374">
    <property type="protein sequence ID" value="CAL6083705.1"/>
    <property type="molecule type" value="Genomic_DNA"/>
</dbReference>
<evidence type="ECO:0000313" key="7">
    <source>
        <dbReference type="EMBL" id="CAL6083705.1"/>
    </source>
</evidence>
<sequence length="539" mass="62775">MAERLSKLQISQMNQKEVDRRARLLKSQVGHVILKENIFGDLCVSFKGTQSRDVQQVFETKNLLDHQLYEIVSETSPSNYLYVVYNGKSPHAVRSTLRDAGYIPCERTSQRFNLYWGIVQGPRFYQGLTQNQMVNSFPGQTWFTQKNKLASTINAYQKRTGINNLIPLSFKLQEEHEVLKDYMAKHPDNFFIFKPIFSSRGNNIQLLNHKIEIPSDKEAIVQEYLGNPLLLKGYKFDMRIYVMLFSIEPLAIYIYKEGIGRFCTQKYEKASFENFDNKRIHLTNFEVNRFNQEPKVLYVGETDETQIIELEPGFMSKQSLTEVLGYLDTHRDSFSSLESMNLPKNTRPGDGALTEKIWEKIKFNVSHVIQASEPYLHYKSRECGLLYQYPRKNFALYGFDIILDENATAYCLEVNVLPSMETTTLFDQKLKFGLLQNTFEMAQPTISVKQDAIVIPLSQELEPEQYSFSRQKVDRNKPLEWDSLTITEQRAIAEITEAEKRLGDFERIQPDGSEEYLDSFEYRRYLNELVGTWIMQNGV</sequence>
<dbReference type="Pfam" id="PF03133">
    <property type="entry name" value="TTL"/>
    <property type="match status" value="2"/>
</dbReference>
<evidence type="ECO:0000256" key="1">
    <source>
        <dbReference type="ARBA" id="ARBA00022598"/>
    </source>
</evidence>
<name>A0AA86R6I2_9EUKA</name>
<proteinExistence type="predicted"/>
<dbReference type="InterPro" id="IPR004344">
    <property type="entry name" value="TTL/TTLL_fam"/>
</dbReference>